<evidence type="ECO:0000256" key="3">
    <source>
        <dbReference type="ARBA" id="ARBA00022490"/>
    </source>
</evidence>
<gene>
    <name evidence="11" type="ORF">BC938DRAFT_473856</name>
</gene>
<keyword evidence="4" id="KW-0479">Metal-binding</keyword>
<dbReference type="GO" id="GO:0006511">
    <property type="term" value="P:ubiquitin-dependent protein catabolic process"/>
    <property type="evidence" value="ECO:0007669"/>
    <property type="project" value="TreeGrafter"/>
</dbReference>
<comment type="subcellular location">
    <subcellularLocation>
        <location evidence="1">Cytoplasm</location>
    </subcellularLocation>
</comment>
<name>A0A433Q379_9FUNG</name>
<dbReference type="InterPro" id="IPR002893">
    <property type="entry name" value="Znf_MYND"/>
</dbReference>
<keyword evidence="5 7" id="KW-0863">Zinc-finger</keyword>
<organism evidence="11 12">
    <name type="scientific">Jimgerdemannia flammicorona</name>
    <dbReference type="NCBI Taxonomy" id="994334"/>
    <lineage>
        <taxon>Eukaryota</taxon>
        <taxon>Fungi</taxon>
        <taxon>Fungi incertae sedis</taxon>
        <taxon>Mucoromycota</taxon>
        <taxon>Mucoromycotina</taxon>
        <taxon>Endogonomycetes</taxon>
        <taxon>Endogonales</taxon>
        <taxon>Endogonaceae</taxon>
        <taxon>Jimgerdemannia</taxon>
    </lineage>
</organism>
<keyword evidence="3" id="KW-0963">Cytoplasm</keyword>
<feature type="domain" description="MYND-type" evidence="10">
    <location>
        <begin position="461"/>
        <end position="503"/>
    </location>
</feature>
<feature type="coiled-coil region" evidence="8">
    <location>
        <begin position="119"/>
        <end position="150"/>
    </location>
</feature>
<evidence type="ECO:0000256" key="8">
    <source>
        <dbReference type="SAM" id="Coils"/>
    </source>
</evidence>
<evidence type="ECO:0000256" key="9">
    <source>
        <dbReference type="SAM" id="MobiDB-lite"/>
    </source>
</evidence>
<dbReference type="Gene3D" id="6.10.140.2220">
    <property type="match status" value="1"/>
</dbReference>
<evidence type="ECO:0000256" key="5">
    <source>
        <dbReference type="ARBA" id="ARBA00022771"/>
    </source>
</evidence>
<dbReference type="InterPro" id="IPR011989">
    <property type="entry name" value="ARM-like"/>
</dbReference>
<sequence>MREPNFSFPAQNRASVCISSALYDRRALDCTAVLPLINSLTHLVYLTSTSPRIREILTMDGGLERLVRILRTPPTADRRSGWKWALAFQCVVNVGVRGSEQIRTRVVEAGMVPVIITVLDNFLKALEEVKQEKEREQQQRLAALQQQQQQNIAVESAEFDRTHLSVAGSSLMHLSASRSTPTAGTPGPSVVAPSSSTPLISSSASVLGSAPASLAPTPSNSNSTAATPAPTPTSPSAQVMANAFSFFAHLDNNNSFANLDPRGSRPATDNSLRTDNAIANANRTLRVDNIAHHRIPVNGADVAVQAHIPPTARVTVEVPSPLRSPTTPTVPTEATTTVVPPTPLSRSPPSAANTPVPSRSAPTAGIATTTPTAAAPNAALDAILHKEEDILLSLQLLAYLSKYPQLRTTFHTAYAPHNVFQLVEKFTHRLHPPAIHYWAGVIMRNACRKDESRGGVRQCAYLACGRWERYPREFAKCRRCRKAKYCSKQCQSKAWSEGHRWWCVERTHSSGGSGSATGEGLPSNVVVGATAGGVATPNGDDHHHQHHHHHTDDGDVDMNMVNIGNARTAVALMPLVPPVQVRAALMGTAAVADQITLGTGDVDDPINTDLPTPTNDLQAAAAVAHMSHRASHHHHHHHHHRPRSIRAIGGTTGAPSPRSESDAASSMIVDMDEEMVAVTNVDTAVMLP</sequence>
<feature type="compositionally biased region" description="Low complexity" evidence="9">
    <location>
        <begin position="191"/>
        <end position="207"/>
    </location>
</feature>
<evidence type="ECO:0000256" key="7">
    <source>
        <dbReference type="PROSITE-ProRule" id="PRU00134"/>
    </source>
</evidence>
<dbReference type="Proteomes" id="UP000274822">
    <property type="component" value="Unassembled WGS sequence"/>
</dbReference>
<evidence type="ECO:0000256" key="4">
    <source>
        <dbReference type="ARBA" id="ARBA00022723"/>
    </source>
</evidence>
<proteinExistence type="inferred from homology"/>
<dbReference type="GO" id="GO:0007163">
    <property type="term" value="P:establishment or maintenance of cell polarity"/>
    <property type="evidence" value="ECO:0007669"/>
    <property type="project" value="TreeGrafter"/>
</dbReference>
<dbReference type="Gene3D" id="1.25.10.10">
    <property type="entry name" value="Leucine-rich Repeat Variant"/>
    <property type="match status" value="1"/>
</dbReference>
<dbReference type="Pfam" id="PF01753">
    <property type="entry name" value="zf-MYND"/>
    <property type="match status" value="1"/>
</dbReference>
<keyword evidence="8" id="KW-0175">Coiled coil</keyword>
<feature type="region of interest" description="Disordered" evidence="9">
    <location>
        <begin position="175"/>
        <end position="237"/>
    </location>
</feature>
<dbReference type="PROSITE" id="PS50865">
    <property type="entry name" value="ZF_MYND_2"/>
    <property type="match status" value="1"/>
</dbReference>
<feature type="compositionally biased region" description="Basic residues" evidence="9">
    <location>
        <begin position="628"/>
        <end position="644"/>
    </location>
</feature>
<evidence type="ECO:0000256" key="6">
    <source>
        <dbReference type="ARBA" id="ARBA00022833"/>
    </source>
</evidence>
<feature type="region of interest" description="Disordered" evidence="9">
    <location>
        <begin position="628"/>
        <end position="664"/>
    </location>
</feature>
<protein>
    <recommendedName>
        <fullName evidence="10">MYND-type domain-containing protein</fullName>
    </recommendedName>
</protein>
<dbReference type="GO" id="GO:0005737">
    <property type="term" value="C:cytoplasm"/>
    <property type="evidence" value="ECO:0007669"/>
    <property type="project" value="UniProtKB-SubCell"/>
</dbReference>
<feature type="region of interest" description="Disordered" evidence="9">
    <location>
        <begin position="318"/>
        <end position="364"/>
    </location>
</feature>
<keyword evidence="12" id="KW-1185">Reference proteome</keyword>
<dbReference type="AlphaFoldDB" id="A0A433Q379"/>
<evidence type="ECO:0000313" key="12">
    <source>
        <dbReference type="Proteomes" id="UP000274822"/>
    </source>
</evidence>
<comment type="caution">
    <text evidence="11">The sequence shown here is derived from an EMBL/GenBank/DDBJ whole genome shotgun (WGS) entry which is preliminary data.</text>
</comment>
<dbReference type="SUPFAM" id="SSF144232">
    <property type="entry name" value="HIT/MYND zinc finger-like"/>
    <property type="match status" value="1"/>
</dbReference>
<evidence type="ECO:0000256" key="1">
    <source>
        <dbReference type="ARBA" id="ARBA00004496"/>
    </source>
</evidence>
<feature type="compositionally biased region" description="Low complexity" evidence="9">
    <location>
        <begin position="215"/>
        <end position="228"/>
    </location>
</feature>
<dbReference type="GO" id="GO:1990304">
    <property type="term" value="C:MUB1-RAD6-UBR2 ubiquitin ligase complex"/>
    <property type="evidence" value="ECO:0007669"/>
    <property type="project" value="TreeGrafter"/>
</dbReference>
<keyword evidence="6" id="KW-0862">Zinc</keyword>
<dbReference type="InterPro" id="IPR051664">
    <property type="entry name" value="MYND-type_zinc_finger"/>
</dbReference>
<feature type="region of interest" description="Disordered" evidence="9">
    <location>
        <begin position="534"/>
        <end position="556"/>
    </location>
</feature>
<accession>A0A433Q379</accession>
<evidence type="ECO:0000313" key="11">
    <source>
        <dbReference type="EMBL" id="RUS24273.1"/>
    </source>
</evidence>
<feature type="compositionally biased region" description="Low complexity" evidence="9">
    <location>
        <begin position="325"/>
        <end position="352"/>
    </location>
</feature>
<dbReference type="PANTHER" id="PTHR47442">
    <property type="entry name" value="MYND-TYPE ZINC FINGER PROTEIN MUB1"/>
    <property type="match status" value="1"/>
</dbReference>
<dbReference type="EMBL" id="RBNJ01016595">
    <property type="protein sequence ID" value="RUS24273.1"/>
    <property type="molecule type" value="Genomic_DNA"/>
</dbReference>
<comment type="similarity">
    <text evidence="2">Belongs to the MUB1/samB family.</text>
</comment>
<evidence type="ECO:0000256" key="2">
    <source>
        <dbReference type="ARBA" id="ARBA00010655"/>
    </source>
</evidence>
<dbReference type="PANTHER" id="PTHR47442:SF1">
    <property type="entry name" value="MYND-TYPE ZINC FINGER PROTEIN MUB1"/>
    <property type="match status" value="1"/>
</dbReference>
<reference evidence="11 12" key="1">
    <citation type="journal article" date="2018" name="New Phytol.">
        <title>Phylogenomics of Endogonaceae and evolution of mycorrhizas within Mucoromycota.</title>
        <authorList>
            <person name="Chang Y."/>
            <person name="Desiro A."/>
            <person name="Na H."/>
            <person name="Sandor L."/>
            <person name="Lipzen A."/>
            <person name="Clum A."/>
            <person name="Barry K."/>
            <person name="Grigoriev I.V."/>
            <person name="Martin F.M."/>
            <person name="Stajich J.E."/>
            <person name="Smith M.E."/>
            <person name="Bonito G."/>
            <person name="Spatafora J.W."/>
        </authorList>
    </citation>
    <scope>NUCLEOTIDE SEQUENCE [LARGE SCALE GENOMIC DNA]</scope>
    <source>
        <strain evidence="11 12">AD002</strain>
    </source>
</reference>
<dbReference type="GO" id="GO:0008270">
    <property type="term" value="F:zinc ion binding"/>
    <property type="evidence" value="ECO:0007669"/>
    <property type="project" value="UniProtKB-KW"/>
</dbReference>
<evidence type="ECO:0000259" key="10">
    <source>
        <dbReference type="PROSITE" id="PS50865"/>
    </source>
</evidence>